<sequence>MKVNQTRYVRFVCGHELDEVTAAKLFDVVRISVPRVVEAMAIDGRKDGEIKAAAITTVAAIAGAFAETCKERAKTEEKS</sequence>
<dbReference type="RefSeq" id="WP_147839294.1">
    <property type="nucleotide sequence ID" value="NZ_VOUP01000056.1"/>
</dbReference>
<name>A0A9X9BXC1_9GAMM</name>
<comment type="caution">
    <text evidence="1">The sequence shown here is derived from an EMBL/GenBank/DDBJ whole genome shotgun (WGS) entry which is preliminary data.</text>
</comment>
<gene>
    <name evidence="1" type="ORF">FOT63_25685</name>
</gene>
<dbReference type="AlphaFoldDB" id="A0A9X9BXC1"/>
<evidence type="ECO:0000313" key="1">
    <source>
        <dbReference type="EMBL" id="TXE22177.1"/>
    </source>
</evidence>
<dbReference type="EMBL" id="VOUP01000056">
    <property type="protein sequence ID" value="TXE22177.1"/>
    <property type="molecule type" value="Genomic_DNA"/>
</dbReference>
<organism evidence="1 2">
    <name type="scientific">Serratia ureilytica</name>
    <dbReference type="NCBI Taxonomy" id="300181"/>
    <lineage>
        <taxon>Bacteria</taxon>
        <taxon>Pseudomonadati</taxon>
        <taxon>Pseudomonadota</taxon>
        <taxon>Gammaproteobacteria</taxon>
        <taxon>Enterobacterales</taxon>
        <taxon>Yersiniaceae</taxon>
        <taxon>Serratia</taxon>
    </lineage>
</organism>
<protein>
    <submittedName>
        <fullName evidence="1">Uncharacterized protein</fullName>
    </submittedName>
</protein>
<proteinExistence type="predicted"/>
<accession>A0A9X9BXC1</accession>
<reference evidence="1 2" key="1">
    <citation type="submission" date="2019-07" db="EMBL/GenBank/DDBJ databases">
        <title>Serratia strains were isolated from fresh produce.</title>
        <authorList>
            <person name="Cho G.-S."/>
            <person name="Stein M."/>
            <person name="Lee W."/>
            <person name="Suh S.H."/>
            <person name="Franz C.M.A.P."/>
        </authorList>
    </citation>
    <scope>NUCLEOTIDE SEQUENCE [LARGE SCALE GENOMIC DNA]</scope>
    <source>
        <strain evidence="1 2">S17</strain>
    </source>
</reference>
<evidence type="ECO:0000313" key="2">
    <source>
        <dbReference type="Proteomes" id="UP000321307"/>
    </source>
</evidence>
<dbReference type="Proteomes" id="UP000321307">
    <property type="component" value="Unassembled WGS sequence"/>
</dbReference>